<proteinExistence type="predicted"/>
<sequence length="148" mass="16392">MILASSHVLPPRSLTFANWTSIKDSPLPSSLVIGIFNHGLTSFGLMNFPSNWARRLISIQTTLAIVLQLHGQCTFYLDSRLHCDDGRWRLNIKPMAGHQSDRQAALASPLPRPQSDQECLESFENTCNKTSPAPHNGQLTCGHSERLG</sequence>
<keyword evidence="3" id="KW-1185">Reference proteome</keyword>
<name>A0A9Q3BDG8_9BASI</name>
<accession>A0A9Q3BDG8</accession>
<organism evidence="2 3">
    <name type="scientific">Austropuccinia psidii MF-1</name>
    <dbReference type="NCBI Taxonomy" id="1389203"/>
    <lineage>
        <taxon>Eukaryota</taxon>
        <taxon>Fungi</taxon>
        <taxon>Dikarya</taxon>
        <taxon>Basidiomycota</taxon>
        <taxon>Pucciniomycotina</taxon>
        <taxon>Pucciniomycetes</taxon>
        <taxon>Pucciniales</taxon>
        <taxon>Sphaerophragmiaceae</taxon>
        <taxon>Austropuccinia</taxon>
    </lineage>
</organism>
<dbReference type="EMBL" id="AVOT02000460">
    <property type="protein sequence ID" value="MBW0462960.1"/>
    <property type="molecule type" value="Genomic_DNA"/>
</dbReference>
<evidence type="ECO:0000256" key="1">
    <source>
        <dbReference type="SAM" id="MobiDB-lite"/>
    </source>
</evidence>
<evidence type="ECO:0000313" key="3">
    <source>
        <dbReference type="Proteomes" id="UP000765509"/>
    </source>
</evidence>
<feature type="region of interest" description="Disordered" evidence="1">
    <location>
        <begin position="127"/>
        <end position="148"/>
    </location>
</feature>
<gene>
    <name evidence="2" type="ORF">O181_002675</name>
</gene>
<protein>
    <submittedName>
        <fullName evidence="2">Uncharacterized protein</fullName>
    </submittedName>
</protein>
<evidence type="ECO:0000313" key="2">
    <source>
        <dbReference type="EMBL" id="MBW0462960.1"/>
    </source>
</evidence>
<reference evidence="2" key="1">
    <citation type="submission" date="2021-03" db="EMBL/GenBank/DDBJ databases">
        <title>Draft genome sequence of rust myrtle Austropuccinia psidii MF-1, a brazilian biotype.</title>
        <authorList>
            <person name="Quecine M.C."/>
            <person name="Pachon D.M.R."/>
            <person name="Bonatelli M.L."/>
            <person name="Correr F.H."/>
            <person name="Franceschini L.M."/>
            <person name="Leite T.F."/>
            <person name="Margarido G.R.A."/>
            <person name="Almeida C.A."/>
            <person name="Ferrarezi J.A."/>
            <person name="Labate C.A."/>
        </authorList>
    </citation>
    <scope>NUCLEOTIDE SEQUENCE</scope>
    <source>
        <strain evidence="2">MF-1</strain>
    </source>
</reference>
<comment type="caution">
    <text evidence="2">The sequence shown here is derived from an EMBL/GenBank/DDBJ whole genome shotgun (WGS) entry which is preliminary data.</text>
</comment>
<dbReference type="AlphaFoldDB" id="A0A9Q3BDG8"/>
<dbReference type="Proteomes" id="UP000765509">
    <property type="component" value="Unassembled WGS sequence"/>
</dbReference>
<feature type="compositionally biased region" description="Polar residues" evidence="1">
    <location>
        <begin position="127"/>
        <end position="141"/>
    </location>
</feature>
<feature type="region of interest" description="Disordered" evidence="1">
    <location>
        <begin position="99"/>
        <end position="118"/>
    </location>
</feature>